<proteinExistence type="predicted"/>
<feature type="region of interest" description="Disordered" evidence="1">
    <location>
        <begin position="44"/>
        <end position="75"/>
    </location>
</feature>
<dbReference type="EMBL" id="KI913120">
    <property type="protein sequence ID" value="ETV83441.1"/>
    <property type="molecule type" value="Genomic_DNA"/>
</dbReference>
<organism evidence="2">
    <name type="scientific">Aphanomyces astaci</name>
    <name type="common">Crayfish plague agent</name>
    <dbReference type="NCBI Taxonomy" id="112090"/>
    <lineage>
        <taxon>Eukaryota</taxon>
        <taxon>Sar</taxon>
        <taxon>Stramenopiles</taxon>
        <taxon>Oomycota</taxon>
        <taxon>Saprolegniomycetes</taxon>
        <taxon>Saprolegniales</taxon>
        <taxon>Verrucalvaceae</taxon>
        <taxon>Aphanomyces</taxon>
    </lineage>
</organism>
<protein>
    <submittedName>
        <fullName evidence="2">Uncharacterized protein</fullName>
    </submittedName>
</protein>
<dbReference type="AlphaFoldDB" id="W4GVU4"/>
<sequence length="75" mass="7686">MSPVTSLELAPLACAHPLAVAAHQAVNARAAATLRMNPDTRARQSLPHVSGVASSDQDGCAQLSPAQKSVVGRKT</sequence>
<dbReference type="GeneID" id="20806164"/>
<dbReference type="VEuPathDB" id="FungiDB:H257_04168"/>
<dbReference type="RefSeq" id="XP_009826871.1">
    <property type="nucleotide sequence ID" value="XM_009828569.1"/>
</dbReference>
<gene>
    <name evidence="2" type="ORF">H257_04168</name>
</gene>
<evidence type="ECO:0000256" key="1">
    <source>
        <dbReference type="SAM" id="MobiDB-lite"/>
    </source>
</evidence>
<reference evidence="2" key="1">
    <citation type="submission" date="2013-12" db="EMBL/GenBank/DDBJ databases">
        <title>The Genome Sequence of Aphanomyces astaci APO3.</title>
        <authorList>
            <consortium name="The Broad Institute Genomics Platform"/>
            <person name="Russ C."/>
            <person name="Tyler B."/>
            <person name="van West P."/>
            <person name="Dieguez-Uribeondo J."/>
            <person name="Young S.K."/>
            <person name="Zeng Q."/>
            <person name="Gargeya S."/>
            <person name="Fitzgerald M."/>
            <person name="Abouelleil A."/>
            <person name="Alvarado L."/>
            <person name="Chapman S.B."/>
            <person name="Gainer-Dewar J."/>
            <person name="Goldberg J."/>
            <person name="Griggs A."/>
            <person name="Gujja S."/>
            <person name="Hansen M."/>
            <person name="Howarth C."/>
            <person name="Imamovic A."/>
            <person name="Ireland A."/>
            <person name="Larimer J."/>
            <person name="McCowan C."/>
            <person name="Murphy C."/>
            <person name="Pearson M."/>
            <person name="Poon T.W."/>
            <person name="Priest M."/>
            <person name="Roberts A."/>
            <person name="Saif S."/>
            <person name="Shea T."/>
            <person name="Sykes S."/>
            <person name="Wortman J."/>
            <person name="Nusbaum C."/>
            <person name="Birren B."/>
        </authorList>
    </citation>
    <scope>NUCLEOTIDE SEQUENCE [LARGE SCALE GENOMIC DNA]</scope>
    <source>
        <strain evidence="2">APO3</strain>
    </source>
</reference>
<name>W4GVU4_APHAT</name>
<accession>W4GVU4</accession>
<evidence type="ECO:0000313" key="2">
    <source>
        <dbReference type="EMBL" id="ETV83441.1"/>
    </source>
</evidence>